<feature type="transmembrane region" description="Helical" evidence="2">
    <location>
        <begin position="12"/>
        <end position="32"/>
    </location>
</feature>
<keyword evidence="2" id="KW-0472">Membrane</keyword>
<keyword evidence="2" id="KW-0812">Transmembrane</keyword>
<keyword evidence="2" id="KW-1133">Transmembrane helix</keyword>
<gene>
    <name evidence="3" type="ORF">LCGC14_0895560</name>
</gene>
<name>A0A0F9S4Y8_9ZZZZ</name>
<accession>A0A0F9S4Y8</accession>
<reference evidence="3" key="1">
    <citation type="journal article" date="2015" name="Nature">
        <title>Complex archaea that bridge the gap between prokaryotes and eukaryotes.</title>
        <authorList>
            <person name="Spang A."/>
            <person name="Saw J.H."/>
            <person name="Jorgensen S.L."/>
            <person name="Zaremba-Niedzwiedzka K."/>
            <person name="Martijn J."/>
            <person name="Lind A.E."/>
            <person name="van Eijk R."/>
            <person name="Schleper C."/>
            <person name="Guy L."/>
            <person name="Ettema T.J."/>
        </authorList>
    </citation>
    <scope>NUCLEOTIDE SEQUENCE</scope>
</reference>
<comment type="caution">
    <text evidence="3">The sequence shown here is derived from an EMBL/GenBank/DDBJ whole genome shotgun (WGS) entry which is preliminary data.</text>
</comment>
<evidence type="ECO:0000256" key="1">
    <source>
        <dbReference type="SAM" id="MobiDB-lite"/>
    </source>
</evidence>
<protein>
    <submittedName>
        <fullName evidence="3">Uncharacterized protein</fullName>
    </submittedName>
</protein>
<proteinExistence type="predicted"/>
<dbReference type="AlphaFoldDB" id="A0A0F9S4Y8"/>
<sequence>MFGIRTIDMISIFILTMSIVIAILVIISYVRLLRPKKFKPGSVIQITGGIYSGPYKLILSIPYSLSEVDKMMKELKAKMLKRRNQMEVAPVNDPSLTPAEAEKLKAMMEEKHRGLKHAGYQPASTGTGSPPKEQ</sequence>
<evidence type="ECO:0000256" key="2">
    <source>
        <dbReference type="SAM" id="Phobius"/>
    </source>
</evidence>
<evidence type="ECO:0000313" key="3">
    <source>
        <dbReference type="EMBL" id="KKN24383.1"/>
    </source>
</evidence>
<organism evidence="3">
    <name type="scientific">marine sediment metagenome</name>
    <dbReference type="NCBI Taxonomy" id="412755"/>
    <lineage>
        <taxon>unclassified sequences</taxon>
        <taxon>metagenomes</taxon>
        <taxon>ecological metagenomes</taxon>
    </lineage>
</organism>
<feature type="region of interest" description="Disordered" evidence="1">
    <location>
        <begin position="112"/>
        <end position="134"/>
    </location>
</feature>
<dbReference type="EMBL" id="LAZR01002887">
    <property type="protein sequence ID" value="KKN24383.1"/>
    <property type="molecule type" value="Genomic_DNA"/>
</dbReference>